<dbReference type="SUPFAM" id="SSF141868">
    <property type="entry name" value="EAL domain-like"/>
    <property type="match status" value="1"/>
</dbReference>
<dbReference type="PANTHER" id="PTHR44757">
    <property type="entry name" value="DIGUANYLATE CYCLASE DGCP"/>
    <property type="match status" value="1"/>
</dbReference>
<dbReference type="SUPFAM" id="SSF55073">
    <property type="entry name" value="Nucleotide cyclase"/>
    <property type="match status" value="1"/>
</dbReference>
<evidence type="ECO:0000313" key="4">
    <source>
        <dbReference type="EMBL" id="MDC7677443.1"/>
    </source>
</evidence>
<keyword evidence="5" id="KW-1185">Reference proteome</keyword>
<organism evidence="4 5">
    <name type="scientific">Asticcacaulis machinosus</name>
    <dbReference type="NCBI Taxonomy" id="2984211"/>
    <lineage>
        <taxon>Bacteria</taxon>
        <taxon>Pseudomonadati</taxon>
        <taxon>Pseudomonadota</taxon>
        <taxon>Alphaproteobacteria</taxon>
        <taxon>Caulobacterales</taxon>
        <taxon>Caulobacteraceae</taxon>
        <taxon>Asticcacaulis</taxon>
    </lineage>
</organism>
<evidence type="ECO:0000259" key="2">
    <source>
        <dbReference type="PROSITE" id="PS50883"/>
    </source>
</evidence>
<feature type="domain" description="GGDEF" evidence="3">
    <location>
        <begin position="108"/>
        <end position="245"/>
    </location>
</feature>
<feature type="transmembrane region" description="Helical" evidence="1">
    <location>
        <begin position="33"/>
        <end position="52"/>
    </location>
</feature>
<dbReference type="Pfam" id="PF00990">
    <property type="entry name" value="GGDEF"/>
    <property type="match status" value="1"/>
</dbReference>
<dbReference type="CDD" id="cd01948">
    <property type="entry name" value="EAL"/>
    <property type="match status" value="1"/>
</dbReference>
<feature type="domain" description="EAL" evidence="2">
    <location>
        <begin position="254"/>
        <end position="504"/>
    </location>
</feature>
<dbReference type="PROSITE" id="PS50887">
    <property type="entry name" value="GGDEF"/>
    <property type="match status" value="1"/>
</dbReference>
<comment type="caution">
    <text evidence="4">The sequence shown here is derived from an EMBL/GenBank/DDBJ whole genome shotgun (WGS) entry which is preliminary data.</text>
</comment>
<dbReference type="EMBL" id="JAQQKV010000003">
    <property type="protein sequence ID" value="MDC7677443.1"/>
    <property type="molecule type" value="Genomic_DNA"/>
</dbReference>
<dbReference type="InterPro" id="IPR052155">
    <property type="entry name" value="Biofilm_reg_signaling"/>
</dbReference>
<evidence type="ECO:0000259" key="3">
    <source>
        <dbReference type="PROSITE" id="PS50887"/>
    </source>
</evidence>
<dbReference type="Gene3D" id="3.30.70.270">
    <property type="match status" value="1"/>
</dbReference>
<protein>
    <submittedName>
        <fullName evidence="4">EAL domain-containing protein</fullName>
    </submittedName>
</protein>
<dbReference type="SMART" id="SM00052">
    <property type="entry name" value="EAL"/>
    <property type="match status" value="1"/>
</dbReference>
<dbReference type="InterPro" id="IPR035919">
    <property type="entry name" value="EAL_sf"/>
</dbReference>
<proteinExistence type="predicted"/>
<accession>A0ABT5HMJ5</accession>
<dbReference type="CDD" id="cd01949">
    <property type="entry name" value="GGDEF"/>
    <property type="match status" value="1"/>
</dbReference>
<dbReference type="Gene3D" id="3.20.20.450">
    <property type="entry name" value="EAL domain"/>
    <property type="match status" value="1"/>
</dbReference>
<keyword evidence="1" id="KW-1133">Transmembrane helix</keyword>
<dbReference type="PANTHER" id="PTHR44757:SF2">
    <property type="entry name" value="BIOFILM ARCHITECTURE MAINTENANCE PROTEIN MBAA"/>
    <property type="match status" value="1"/>
</dbReference>
<dbReference type="RefSeq" id="WP_272745761.1">
    <property type="nucleotide sequence ID" value="NZ_JAQQKV010000003.1"/>
</dbReference>
<dbReference type="Pfam" id="PF00563">
    <property type="entry name" value="EAL"/>
    <property type="match status" value="1"/>
</dbReference>
<dbReference type="NCBIfam" id="TIGR00254">
    <property type="entry name" value="GGDEF"/>
    <property type="match status" value="1"/>
</dbReference>
<evidence type="ECO:0000256" key="1">
    <source>
        <dbReference type="SAM" id="Phobius"/>
    </source>
</evidence>
<reference evidence="4 5" key="1">
    <citation type="submission" date="2023-01" db="EMBL/GenBank/DDBJ databases">
        <title>Novel species of the genus Asticcacaulis isolated from rivers.</title>
        <authorList>
            <person name="Lu H."/>
        </authorList>
    </citation>
    <scope>NUCLEOTIDE SEQUENCE [LARGE SCALE GENOMIC DNA]</scope>
    <source>
        <strain evidence="4 5">LKC15W</strain>
    </source>
</reference>
<dbReference type="Proteomes" id="UP001218579">
    <property type="component" value="Unassembled WGS sequence"/>
</dbReference>
<dbReference type="InterPro" id="IPR001633">
    <property type="entry name" value="EAL_dom"/>
</dbReference>
<name>A0ABT5HMJ5_9CAUL</name>
<sequence length="538" mass="59544">MVYVLIFCGLAGLGVYLDLFRRFVDLAHETQTAWTNAGALIFLALLICGYVLSHRRAVALKAALENRNAAEMRLNEMAAFDALTGLPNRRTLSVDLNEALEARYSDHSHVGLMMIDLDHFKPVNDTHGHRAGDILLQMVAERLGAGLRDDSQLYRTSGDEFAVLFKVTDTDTHEDAALRLLQAFETPFDLNAESASPPCHLGVSIGIAVARCNDNLSGSDLLKRADMALHRAKDDGRGQIRYYDQDMDARIQARATLESDMRQAIRNGEIKAYYQPLVTLLTGEIEGYEVLARWHHPHAGTIAPYVFISVAEDMGLIDQLTLQLLGQACQDAQVWPDSVYISLNISPSQLKDHRLSKQILAVLKDNEIAPSRLEVEVTENALVQDYDTAKLILLALKHQGVRIALDDFGTGYSNLNHLRELPFDKLKIDSSFIMGAQRRPEDRKIVEAILSLCKSLDLATTAEGIENFETAHWLSEQGCKTGQGFLFGKAITGEEITVNGFCDDQIEALRIALSALIAADPEKSALMTDGRFPALLAR</sequence>
<keyword evidence="1" id="KW-0472">Membrane</keyword>
<dbReference type="SMART" id="SM00267">
    <property type="entry name" value="GGDEF"/>
    <property type="match status" value="1"/>
</dbReference>
<keyword evidence="1" id="KW-0812">Transmembrane</keyword>
<dbReference type="PROSITE" id="PS50883">
    <property type="entry name" value="EAL"/>
    <property type="match status" value="1"/>
</dbReference>
<dbReference type="InterPro" id="IPR029787">
    <property type="entry name" value="Nucleotide_cyclase"/>
</dbReference>
<gene>
    <name evidence="4" type="ORF">PQU98_14955</name>
</gene>
<dbReference type="InterPro" id="IPR000160">
    <property type="entry name" value="GGDEF_dom"/>
</dbReference>
<evidence type="ECO:0000313" key="5">
    <source>
        <dbReference type="Proteomes" id="UP001218579"/>
    </source>
</evidence>
<dbReference type="InterPro" id="IPR043128">
    <property type="entry name" value="Rev_trsase/Diguanyl_cyclase"/>
</dbReference>